<protein>
    <recommendedName>
        <fullName evidence="2">LytR/CpsA/Psr regulator C-terminal domain-containing protein</fullName>
    </recommendedName>
</protein>
<feature type="domain" description="LytR/CpsA/Psr regulator C-terminal" evidence="2">
    <location>
        <begin position="74"/>
        <end position="166"/>
    </location>
</feature>
<dbReference type="RefSeq" id="WP_070954245.1">
    <property type="nucleotide sequence ID" value="NZ_CP015208.1"/>
</dbReference>
<dbReference type="OrthoDB" id="5120395at2"/>
<dbReference type="EMBL" id="CP015208">
    <property type="protein sequence ID" value="AOY55733.1"/>
    <property type="molecule type" value="Genomic_DNA"/>
</dbReference>
<dbReference type="InterPro" id="IPR027381">
    <property type="entry name" value="LytR/CpsA/Psr_C"/>
</dbReference>
<dbReference type="KEGG" id="rpla:A4Z71_01645"/>
<keyword evidence="1" id="KW-1133">Transmembrane helix</keyword>
<feature type="transmembrane region" description="Helical" evidence="1">
    <location>
        <begin position="33"/>
        <end position="51"/>
    </location>
</feature>
<dbReference type="Gene3D" id="3.30.70.2390">
    <property type="match status" value="1"/>
</dbReference>
<organism evidence="3 4">
    <name type="scientific">Candidatus Rhodoluna planktonica</name>
    <dbReference type="NCBI Taxonomy" id="535712"/>
    <lineage>
        <taxon>Bacteria</taxon>
        <taxon>Bacillati</taxon>
        <taxon>Actinomycetota</taxon>
        <taxon>Actinomycetes</taxon>
        <taxon>Micrococcales</taxon>
        <taxon>Microbacteriaceae</taxon>
        <taxon>Luna cluster</taxon>
        <taxon>Luna-1 subcluster</taxon>
        <taxon>Rhodoluna</taxon>
    </lineage>
</organism>
<keyword evidence="1" id="KW-0812">Transmembrane</keyword>
<evidence type="ECO:0000256" key="1">
    <source>
        <dbReference type="SAM" id="Phobius"/>
    </source>
</evidence>
<keyword evidence="4" id="KW-1185">Reference proteome</keyword>
<accession>A0A1D9DY52</accession>
<sequence length="172" mass="18455">MSKKFQPDEFDAVVEHGGRHREARTAKHRIFEWLRIFVAAAVVASIGYVGLKIADNNVIFTESLNFGSSQNEAQLKVTVLDGSNIEGAVSVAGESLIKSGYALGDVSELVDLDKNQVDIATTVVIALTQDDLAEAAKIAKILGPEVQVVLSSEYPGPITVLLGADYQIPETE</sequence>
<dbReference type="Proteomes" id="UP000243784">
    <property type="component" value="Chromosome"/>
</dbReference>
<dbReference type="Pfam" id="PF13399">
    <property type="entry name" value="LytR_C"/>
    <property type="match status" value="1"/>
</dbReference>
<dbReference type="STRING" id="535712.A4Z71_01645"/>
<dbReference type="AlphaFoldDB" id="A0A1D9DY52"/>
<reference evidence="3 4" key="1">
    <citation type="journal article" date="2016" name="Biochim. Biophys. Acta">
        <title>Photochemical characterization of actinorhodopsin and its functional existence in the natural host.</title>
        <authorList>
            <person name="Nakamura S."/>
            <person name="Kikukawa T."/>
            <person name="Tamogami J."/>
            <person name="Kamiya M."/>
            <person name="Aizawa T."/>
            <person name="Hahn M.W."/>
            <person name="Ihara K."/>
            <person name="Kamo N."/>
            <person name="Demura M."/>
        </authorList>
    </citation>
    <scope>NUCLEOTIDE SEQUENCE [LARGE SCALE GENOMIC DNA]</scope>
    <source>
        <strain evidence="3 4">MWH-Dar1</strain>
    </source>
</reference>
<keyword evidence="1" id="KW-0472">Membrane</keyword>
<gene>
    <name evidence="3" type="ORF">A4Z71_01645</name>
</gene>
<proteinExistence type="predicted"/>
<evidence type="ECO:0000313" key="3">
    <source>
        <dbReference type="EMBL" id="AOY55733.1"/>
    </source>
</evidence>
<evidence type="ECO:0000313" key="4">
    <source>
        <dbReference type="Proteomes" id="UP000243784"/>
    </source>
</evidence>
<name>A0A1D9DY52_9MICO</name>
<evidence type="ECO:0000259" key="2">
    <source>
        <dbReference type="Pfam" id="PF13399"/>
    </source>
</evidence>